<evidence type="ECO:0000256" key="5">
    <source>
        <dbReference type="ARBA" id="ARBA00022806"/>
    </source>
</evidence>
<dbReference type="GO" id="GO:0005524">
    <property type="term" value="F:ATP binding"/>
    <property type="evidence" value="ECO:0007669"/>
    <property type="project" value="UniProtKB-KW"/>
</dbReference>
<dbReference type="Gene3D" id="3.40.50.300">
    <property type="entry name" value="P-loop containing nucleotide triphosphate hydrolases"/>
    <property type="match status" value="2"/>
</dbReference>
<sequence length="667" mass="74933">MMNYYLSSEINIFIFNWKDGLAMAKTQQKTKPKLPIHSAKNTIISEIQNNKSIILVGETGSGKTTQVPQFIYESQPKSNKKICITQPRRVAAISLANRVAEEMGEKVGGKVGYTIRFEDVTSSDTRLQFMTDGMLLRAILADPMLSQYSHVVLDEAHERTVRGDVLFGLVKNIQEKRKDDFKIVIMSATINAEKFSKYFDDAKILYVAGRMYPVEINYTEEPTHNYLNAALVTILQIHEEMPPGDVLVFLTGQEDIVSAQTILENHAKHAEERGLGKLFVCPIYSSMPTSAQNLVFKKTPEGSRKIVLATNIAETSITIPGIRYVVDSGLAKIRGFHPKLGIESLLTQQISRASARQRSGRAGRMREGICFRLYPENVFFDLLEEETTPEIMRCSVTEIVLLLKAMKVDDPLTFDFIDRPPLDSMKKALKELYALSALDDKGNLTKLGEKMSKFPLDAKLAKVLLTSTDVSIIIDVVSLLSVENIFFTPSTRDEHLKEKVLANRAIFASPTGDHITLLNAFYSYLKNRKDPNWCEMNCINKKSMDQVLKIRKQLVDISKRLGLEVSENSDRNSIDKESILKCFLAGFFNNTAFLQADGSYSTLMNNTTVFIHPSSVLVGKKPACVTFNELVLTSKCYMRGISVIEPDWITQVAPHVFSRIRFGSSVN</sequence>
<dbReference type="SMART" id="SM00490">
    <property type="entry name" value="HELICc"/>
    <property type="match status" value="1"/>
</dbReference>
<feature type="domain" description="Helicase C-terminal" evidence="9">
    <location>
        <begin position="233"/>
        <end position="407"/>
    </location>
</feature>
<dbReference type="InterPro" id="IPR011545">
    <property type="entry name" value="DEAD/DEAH_box_helicase_dom"/>
</dbReference>
<dbReference type="SUPFAM" id="SSF52540">
    <property type="entry name" value="P-loop containing nucleoside triphosphate hydrolases"/>
    <property type="match status" value="1"/>
</dbReference>
<dbReference type="FunFam" id="3.40.50.300:FF:000615">
    <property type="entry name" value="pre-mRNA-splicing factor ATP-dependent RNA helicase DEAH7"/>
    <property type="match status" value="1"/>
</dbReference>
<keyword evidence="2" id="KW-0507">mRNA processing</keyword>
<keyword evidence="11" id="KW-1185">Reference proteome</keyword>
<keyword evidence="4" id="KW-0378">Hydrolase</keyword>
<evidence type="ECO:0000256" key="3">
    <source>
        <dbReference type="ARBA" id="ARBA00022741"/>
    </source>
</evidence>
<dbReference type="SMART" id="SM00847">
    <property type="entry name" value="HA2"/>
    <property type="match status" value="1"/>
</dbReference>
<dbReference type="GO" id="GO:0003724">
    <property type="term" value="F:RNA helicase activity"/>
    <property type="evidence" value="ECO:0007669"/>
    <property type="project" value="UniProtKB-EC"/>
</dbReference>
<evidence type="ECO:0000259" key="8">
    <source>
        <dbReference type="PROSITE" id="PS51192"/>
    </source>
</evidence>
<keyword evidence="3" id="KW-0547">Nucleotide-binding</keyword>
<dbReference type="InterPro" id="IPR011709">
    <property type="entry name" value="DEAD-box_helicase_OB_fold"/>
</dbReference>
<evidence type="ECO:0000256" key="4">
    <source>
        <dbReference type="ARBA" id="ARBA00022801"/>
    </source>
</evidence>
<feature type="domain" description="Helicase ATP-binding" evidence="8">
    <location>
        <begin position="44"/>
        <end position="208"/>
    </location>
</feature>
<dbReference type="Pfam" id="PF00270">
    <property type="entry name" value="DEAD"/>
    <property type="match status" value="1"/>
</dbReference>
<dbReference type="PROSITE" id="PS00690">
    <property type="entry name" value="DEAH_ATP_HELICASE"/>
    <property type="match status" value="1"/>
</dbReference>
<dbReference type="Gene3D" id="1.20.120.1080">
    <property type="match status" value="1"/>
</dbReference>
<dbReference type="HOGENOM" id="CLU_001832_5_11_1"/>
<dbReference type="EMBL" id="KE561146">
    <property type="protein sequence ID" value="EPZ32495.1"/>
    <property type="molecule type" value="Genomic_DNA"/>
</dbReference>
<dbReference type="PANTHER" id="PTHR18934">
    <property type="entry name" value="ATP-DEPENDENT RNA HELICASE"/>
    <property type="match status" value="1"/>
</dbReference>
<keyword evidence="6" id="KW-0067">ATP-binding</keyword>
<dbReference type="AlphaFoldDB" id="A0A075AQP5"/>
<dbReference type="InterPro" id="IPR007502">
    <property type="entry name" value="Helicase-assoc_dom"/>
</dbReference>
<protein>
    <recommendedName>
        <fullName evidence="1">RNA helicase</fullName>
        <ecNumber evidence="1">3.6.4.13</ecNumber>
    </recommendedName>
</protein>
<dbReference type="InterPro" id="IPR027417">
    <property type="entry name" value="P-loop_NTPase"/>
</dbReference>
<dbReference type="Pfam" id="PF04408">
    <property type="entry name" value="WHD_HA2"/>
    <property type="match status" value="1"/>
</dbReference>
<evidence type="ECO:0000256" key="1">
    <source>
        <dbReference type="ARBA" id="ARBA00012552"/>
    </source>
</evidence>
<evidence type="ECO:0000256" key="6">
    <source>
        <dbReference type="ARBA" id="ARBA00022840"/>
    </source>
</evidence>
<keyword evidence="5" id="KW-0347">Helicase</keyword>
<dbReference type="STRING" id="988480.A0A075AQP5"/>
<reference evidence="10 11" key="1">
    <citation type="journal article" date="2013" name="Curr. Biol.">
        <title>Shared signatures of parasitism and phylogenomics unite Cryptomycota and microsporidia.</title>
        <authorList>
            <person name="James T.Y."/>
            <person name="Pelin A."/>
            <person name="Bonen L."/>
            <person name="Ahrendt S."/>
            <person name="Sain D."/>
            <person name="Corradi N."/>
            <person name="Stajich J.E."/>
        </authorList>
    </citation>
    <scope>NUCLEOTIDE SEQUENCE [LARGE SCALE GENOMIC DNA]</scope>
    <source>
        <strain evidence="10 11">CSF55</strain>
    </source>
</reference>
<dbReference type="GO" id="GO:0003725">
    <property type="term" value="F:double-stranded RNA binding"/>
    <property type="evidence" value="ECO:0007669"/>
    <property type="project" value="TreeGrafter"/>
</dbReference>
<dbReference type="PANTHER" id="PTHR18934:SF118">
    <property type="entry name" value="ATP-DEPENDENT RNA HELICASE DHX33"/>
    <property type="match status" value="1"/>
</dbReference>
<evidence type="ECO:0000313" key="11">
    <source>
        <dbReference type="Proteomes" id="UP000030755"/>
    </source>
</evidence>
<dbReference type="InterPro" id="IPR014001">
    <property type="entry name" value="Helicase_ATP-bd"/>
</dbReference>
<dbReference type="OrthoDB" id="10253254at2759"/>
<dbReference type="Proteomes" id="UP000030755">
    <property type="component" value="Unassembled WGS sequence"/>
</dbReference>
<proteinExistence type="predicted"/>
<evidence type="ECO:0000256" key="2">
    <source>
        <dbReference type="ARBA" id="ARBA00022664"/>
    </source>
</evidence>
<dbReference type="GO" id="GO:0006397">
    <property type="term" value="P:mRNA processing"/>
    <property type="evidence" value="ECO:0007669"/>
    <property type="project" value="UniProtKB-KW"/>
</dbReference>
<dbReference type="EC" id="3.6.4.13" evidence="1"/>
<dbReference type="InterPro" id="IPR002464">
    <property type="entry name" value="DNA/RNA_helicase_DEAH_CS"/>
</dbReference>
<dbReference type="GO" id="GO:0005730">
    <property type="term" value="C:nucleolus"/>
    <property type="evidence" value="ECO:0007669"/>
    <property type="project" value="TreeGrafter"/>
</dbReference>
<evidence type="ECO:0000256" key="7">
    <source>
        <dbReference type="ARBA" id="ARBA00047984"/>
    </source>
</evidence>
<dbReference type="GO" id="GO:1990904">
    <property type="term" value="C:ribonucleoprotein complex"/>
    <property type="evidence" value="ECO:0007669"/>
    <property type="project" value="UniProtKB-ARBA"/>
</dbReference>
<name>A0A075AQP5_ROZAC</name>
<comment type="catalytic activity">
    <reaction evidence="7">
        <text>ATP + H2O = ADP + phosphate + H(+)</text>
        <dbReference type="Rhea" id="RHEA:13065"/>
        <dbReference type="ChEBI" id="CHEBI:15377"/>
        <dbReference type="ChEBI" id="CHEBI:15378"/>
        <dbReference type="ChEBI" id="CHEBI:30616"/>
        <dbReference type="ChEBI" id="CHEBI:43474"/>
        <dbReference type="ChEBI" id="CHEBI:456216"/>
        <dbReference type="EC" id="3.6.4.13"/>
    </reaction>
</comment>
<dbReference type="InterPro" id="IPR048333">
    <property type="entry name" value="HA2_WH"/>
</dbReference>
<dbReference type="OMA" id="CHENFLH"/>
<dbReference type="FunFam" id="3.40.50.300:FF:000145">
    <property type="entry name" value="probable ATP-dependent RNA helicase DHX40"/>
    <property type="match status" value="1"/>
</dbReference>
<dbReference type="CDD" id="cd18791">
    <property type="entry name" value="SF2_C_RHA"/>
    <property type="match status" value="1"/>
</dbReference>
<dbReference type="GO" id="GO:0016787">
    <property type="term" value="F:hydrolase activity"/>
    <property type="evidence" value="ECO:0007669"/>
    <property type="project" value="UniProtKB-KW"/>
</dbReference>
<dbReference type="SMART" id="SM00487">
    <property type="entry name" value="DEXDc"/>
    <property type="match status" value="1"/>
</dbReference>
<evidence type="ECO:0000313" key="10">
    <source>
        <dbReference type="EMBL" id="EPZ32495.1"/>
    </source>
</evidence>
<dbReference type="Pfam" id="PF07717">
    <property type="entry name" value="OB_NTP_bind"/>
    <property type="match status" value="1"/>
</dbReference>
<accession>A0A075AQP5</accession>
<gene>
    <name evidence="10" type="ORF">O9G_004403</name>
</gene>
<dbReference type="Pfam" id="PF00271">
    <property type="entry name" value="Helicase_C"/>
    <property type="match status" value="1"/>
</dbReference>
<evidence type="ECO:0000259" key="9">
    <source>
        <dbReference type="PROSITE" id="PS51194"/>
    </source>
</evidence>
<dbReference type="PROSITE" id="PS51194">
    <property type="entry name" value="HELICASE_CTER"/>
    <property type="match status" value="1"/>
</dbReference>
<dbReference type="InterPro" id="IPR001650">
    <property type="entry name" value="Helicase_C-like"/>
</dbReference>
<dbReference type="GO" id="GO:0045943">
    <property type="term" value="P:positive regulation of transcription by RNA polymerase I"/>
    <property type="evidence" value="ECO:0007669"/>
    <property type="project" value="TreeGrafter"/>
</dbReference>
<dbReference type="PROSITE" id="PS51192">
    <property type="entry name" value="HELICASE_ATP_BIND_1"/>
    <property type="match status" value="1"/>
</dbReference>
<organism evidence="10 11">
    <name type="scientific">Rozella allomycis (strain CSF55)</name>
    <dbReference type="NCBI Taxonomy" id="988480"/>
    <lineage>
        <taxon>Eukaryota</taxon>
        <taxon>Fungi</taxon>
        <taxon>Fungi incertae sedis</taxon>
        <taxon>Cryptomycota</taxon>
        <taxon>Cryptomycota incertae sedis</taxon>
        <taxon>Rozella</taxon>
    </lineage>
</organism>
<dbReference type="Pfam" id="PF21010">
    <property type="entry name" value="HA2_C"/>
    <property type="match status" value="1"/>
</dbReference>